<proteinExistence type="predicted"/>
<geneLocation type="plasmid" evidence="1 2">
    <name>unnamed3</name>
</geneLocation>
<evidence type="ECO:0000313" key="2">
    <source>
        <dbReference type="Proteomes" id="UP000245629"/>
    </source>
</evidence>
<reference evidence="2" key="1">
    <citation type="submission" date="2018-05" db="EMBL/GenBank/DDBJ databases">
        <title>Azospirillum thermophila sp. nov., a novel isolated from hot spring.</title>
        <authorList>
            <person name="Zhao Z."/>
        </authorList>
    </citation>
    <scope>NUCLEOTIDE SEQUENCE [LARGE SCALE GENOMIC DNA]</scope>
    <source>
        <strain evidence="2">CFH 70021</strain>
        <plasmid evidence="2">unnamed3</plasmid>
    </source>
</reference>
<name>A0A2S2D0D4_9PROT</name>
<dbReference type="KEGG" id="azz:DEW08_29075"/>
<dbReference type="AlphaFoldDB" id="A0A2S2D0D4"/>
<organism evidence="1 2">
    <name type="scientific">Azospirillum thermophilum</name>
    <dbReference type="NCBI Taxonomy" id="2202148"/>
    <lineage>
        <taxon>Bacteria</taxon>
        <taxon>Pseudomonadati</taxon>
        <taxon>Pseudomonadota</taxon>
        <taxon>Alphaproteobacteria</taxon>
        <taxon>Rhodospirillales</taxon>
        <taxon>Azospirillaceae</taxon>
        <taxon>Azospirillum</taxon>
    </lineage>
</organism>
<evidence type="ECO:0000313" key="1">
    <source>
        <dbReference type="EMBL" id="AWK90155.1"/>
    </source>
</evidence>
<keyword evidence="1" id="KW-0614">Plasmid</keyword>
<protein>
    <recommendedName>
        <fullName evidence="3">DUF1835 domain-containing protein</fullName>
    </recommendedName>
</protein>
<dbReference type="OrthoDB" id="127805at2"/>
<keyword evidence="2" id="KW-1185">Reference proteome</keyword>
<gene>
    <name evidence="1" type="ORF">DEW08_29075</name>
</gene>
<evidence type="ECO:0008006" key="3">
    <source>
        <dbReference type="Google" id="ProtNLM"/>
    </source>
</evidence>
<sequence>MDRVRDAIGRSAAPDGHRQTLHIRCGSDIRPVLREAGFAGEFLEYSNPFCQGPVPQGPDLLVRRTRFILDAYGAAMALDEASVAAKLAAEEEGLTRAAGYDRVVIWVEHDSFDQLVLVRCLAAFAEHGMPRLLELVSANRFPGAARFIGLGQLPPEALRLLWAARRRLGAEAVSFGRRCWEALRRPDPRELAALAAQGTADLPDLPNALHRHLQELPWTRDGLSLTQRLTLEIVRDEGEATIGRSFGRLMREREPLPWMGDVMFLAEVDALAGAARPALAVAGPEEPWPQRRLSLTAAGLALLDGRADWLACGPGERWVGGVQLRTQEPCWRWDDRSGMPVRR</sequence>
<dbReference type="EMBL" id="CP029358">
    <property type="protein sequence ID" value="AWK90155.1"/>
    <property type="molecule type" value="Genomic_DNA"/>
</dbReference>
<dbReference type="Proteomes" id="UP000245629">
    <property type="component" value="Plasmid unnamed3"/>
</dbReference>
<accession>A0A2S2D0D4</accession>